<feature type="domain" description="Phosphoribosyltransferase" evidence="3">
    <location>
        <begin position="19"/>
        <end position="173"/>
    </location>
</feature>
<dbReference type="SUPFAM" id="SSF53271">
    <property type="entry name" value="PRTase-like"/>
    <property type="match status" value="1"/>
</dbReference>
<dbReference type="Proteomes" id="UP000515344">
    <property type="component" value="Chromosome"/>
</dbReference>
<sequence>MTFKDRIDAGLQLAFKLKKYVIDPCVVLAVPRGGVPVAYTVASELNFPMQLVLTKKIGHPINREYAIGAASLTDYFIIPHDDVTEVYIQKEVKRVQEKLKDMQQKFMGDRPVLPLKGKTVIIVDDGIATGNTMLATVKVIRKEEPEKIIIAVPVTSAEAYKKLAKEADEFICLLIAEEFYGVGAFYDDFKQVTDDDVKTYINNLHQKEEFY</sequence>
<dbReference type="Pfam" id="PF00156">
    <property type="entry name" value="Pribosyltran"/>
    <property type="match status" value="1"/>
</dbReference>
<dbReference type="AlphaFoldDB" id="A0A7G5XMH9"/>
<dbReference type="KEGG" id="lacs:H4075_05080"/>
<organism evidence="4 5">
    <name type="scientific">Lacibacter sediminis</name>
    <dbReference type="NCBI Taxonomy" id="2760713"/>
    <lineage>
        <taxon>Bacteria</taxon>
        <taxon>Pseudomonadati</taxon>
        <taxon>Bacteroidota</taxon>
        <taxon>Chitinophagia</taxon>
        <taxon>Chitinophagales</taxon>
        <taxon>Chitinophagaceae</taxon>
        <taxon>Lacibacter</taxon>
    </lineage>
</organism>
<dbReference type="PANTHER" id="PTHR43363">
    <property type="entry name" value="HYPOXANTHINE PHOSPHORIBOSYLTRANSFERASE"/>
    <property type="match status" value="1"/>
</dbReference>
<dbReference type="EMBL" id="CP060007">
    <property type="protein sequence ID" value="QNA46682.1"/>
    <property type="molecule type" value="Genomic_DNA"/>
</dbReference>
<evidence type="ECO:0000313" key="4">
    <source>
        <dbReference type="EMBL" id="QNA46682.1"/>
    </source>
</evidence>
<protein>
    <submittedName>
        <fullName evidence="4">Phosphoribosyltransferase</fullName>
    </submittedName>
</protein>
<evidence type="ECO:0000313" key="5">
    <source>
        <dbReference type="Proteomes" id="UP000515344"/>
    </source>
</evidence>
<dbReference type="Gene3D" id="3.30.1310.20">
    <property type="entry name" value="PRTase-like"/>
    <property type="match status" value="1"/>
</dbReference>
<gene>
    <name evidence="4" type="ORF">H4075_05080</name>
</gene>
<evidence type="ECO:0000256" key="2">
    <source>
        <dbReference type="ARBA" id="ARBA00022679"/>
    </source>
</evidence>
<keyword evidence="2" id="KW-0808">Transferase</keyword>
<proteinExistence type="predicted"/>
<evidence type="ECO:0000259" key="3">
    <source>
        <dbReference type="Pfam" id="PF00156"/>
    </source>
</evidence>
<name>A0A7G5XMH9_9BACT</name>
<dbReference type="CDD" id="cd06223">
    <property type="entry name" value="PRTases_typeI"/>
    <property type="match status" value="1"/>
</dbReference>
<dbReference type="InterPro" id="IPR029057">
    <property type="entry name" value="PRTase-like"/>
</dbReference>
<dbReference type="InterPro" id="IPR000836">
    <property type="entry name" value="PRTase_dom"/>
</dbReference>
<dbReference type="PANTHER" id="PTHR43363:SF1">
    <property type="entry name" value="HYPOXANTHINE-GUANINE PHOSPHORIBOSYLTRANSFERASE"/>
    <property type="match status" value="1"/>
</dbReference>
<dbReference type="GO" id="GO:0016757">
    <property type="term" value="F:glycosyltransferase activity"/>
    <property type="evidence" value="ECO:0007669"/>
    <property type="project" value="UniProtKB-KW"/>
</dbReference>
<reference evidence="5" key="1">
    <citation type="submission" date="2020-08" db="EMBL/GenBank/DDBJ databases">
        <title>Lacibacter sp. S13-6-6 genome sequencing.</title>
        <authorList>
            <person name="Jin L."/>
        </authorList>
    </citation>
    <scope>NUCLEOTIDE SEQUENCE [LARGE SCALE GENOMIC DNA]</scope>
    <source>
        <strain evidence="5">S13-6-6</strain>
    </source>
</reference>
<dbReference type="Gene3D" id="3.40.50.2020">
    <property type="match status" value="1"/>
</dbReference>
<accession>A0A7G5XMH9</accession>
<evidence type="ECO:0000256" key="1">
    <source>
        <dbReference type="ARBA" id="ARBA00022676"/>
    </source>
</evidence>
<keyword evidence="1 4" id="KW-0328">Glycosyltransferase</keyword>
<keyword evidence="5" id="KW-1185">Reference proteome</keyword>